<dbReference type="PANTHER" id="PTHR46796">
    <property type="entry name" value="HTH-TYPE TRANSCRIPTIONAL ACTIVATOR RHAS-RELATED"/>
    <property type="match status" value="1"/>
</dbReference>
<reference evidence="5 6" key="1">
    <citation type="submission" date="2018-08" db="EMBL/GenBank/DDBJ databases">
        <title>Sequencing the genomes of 1000 actinobacteria strains.</title>
        <authorList>
            <person name="Klenk H.-P."/>
        </authorList>
    </citation>
    <scope>NUCLEOTIDE SEQUENCE [LARGE SCALE GENOMIC DNA]</scope>
    <source>
        <strain evidence="5 6">DSM 44099</strain>
    </source>
</reference>
<accession>A0A3D9ZV26</accession>
<protein>
    <submittedName>
        <fullName evidence="5">AraC family transcriptional regulator</fullName>
    </submittedName>
</protein>
<evidence type="ECO:0000256" key="2">
    <source>
        <dbReference type="ARBA" id="ARBA00023125"/>
    </source>
</evidence>
<gene>
    <name evidence="5" type="ORF">DFJ67_6395</name>
</gene>
<dbReference type="InterPro" id="IPR018060">
    <property type="entry name" value="HTH_AraC"/>
</dbReference>
<dbReference type="Pfam" id="PF20240">
    <property type="entry name" value="DUF6597"/>
    <property type="match status" value="1"/>
</dbReference>
<comment type="caution">
    <text evidence="5">The sequence shown here is derived from an EMBL/GenBank/DDBJ whole genome shotgun (WGS) entry which is preliminary data.</text>
</comment>
<keyword evidence="3" id="KW-0804">Transcription</keyword>
<dbReference type="InterPro" id="IPR046532">
    <property type="entry name" value="DUF6597"/>
</dbReference>
<dbReference type="RefSeq" id="WP_116071804.1">
    <property type="nucleotide sequence ID" value="NZ_BONB01000059.1"/>
</dbReference>
<dbReference type="EMBL" id="QUMQ01000001">
    <property type="protein sequence ID" value="REG00343.1"/>
    <property type="molecule type" value="Genomic_DNA"/>
</dbReference>
<proteinExistence type="predicted"/>
<dbReference type="Proteomes" id="UP000256913">
    <property type="component" value="Unassembled WGS sequence"/>
</dbReference>
<dbReference type="GO" id="GO:0003700">
    <property type="term" value="F:DNA-binding transcription factor activity"/>
    <property type="evidence" value="ECO:0007669"/>
    <property type="project" value="InterPro"/>
</dbReference>
<dbReference type="OrthoDB" id="2559672at2"/>
<organism evidence="5 6">
    <name type="scientific">Asanoa ferruginea</name>
    <dbReference type="NCBI Taxonomy" id="53367"/>
    <lineage>
        <taxon>Bacteria</taxon>
        <taxon>Bacillati</taxon>
        <taxon>Actinomycetota</taxon>
        <taxon>Actinomycetes</taxon>
        <taxon>Micromonosporales</taxon>
        <taxon>Micromonosporaceae</taxon>
        <taxon>Asanoa</taxon>
    </lineage>
</organism>
<evidence type="ECO:0000256" key="3">
    <source>
        <dbReference type="ARBA" id="ARBA00023163"/>
    </source>
</evidence>
<keyword evidence="1" id="KW-0805">Transcription regulation</keyword>
<evidence type="ECO:0000259" key="4">
    <source>
        <dbReference type="PROSITE" id="PS01124"/>
    </source>
</evidence>
<dbReference type="Gene3D" id="1.10.10.60">
    <property type="entry name" value="Homeodomain-like"/>
    <property type="match status" value="1"/>
</dbReference>
<evidence type="ECO:0000313" key="5">
    <source>
        <dbReference type="EMBL" id="REG00343.1"/>
    </source>
</evidence>
<dbReference type="PANTHER" id="PTHR46796:SF15">
    <property type="entry name" value="BLL1074 PROTEIN"/>
    <property type="match status" value="1"/>
</dbReference>
<name>A0A3D9ZV26_9ACTN</name>
<dbReference type="SMART" id="SM00342">
    <property type="entry name" value="HTH_ARAC"/>
    <property type="match status" value="1"/>
</dbReference>
<sequence length="263" mass="28056">MPGILHADTAHRRFRFTTHPPAARLAPFVTHYWVIHWDLRGQPPHAQHVLPYPAVNLTFVPGRCRVTGVPRGRFTEVLTGTGRVVGARFRPAGFRPFLGAPVSTLTDRFRPVEAVFGAEGSALAEAVLAADEAGAVGLLDRFLADRAPDRPDAAAETVEAIVARAAGDTAITRVDQLVAASGLGARTMQRLFAEHVGVGPKWVIRRYRLHEAAAAAETAGCGLDVATLAATLGYADQAHLTRDFTALVGEPPARYARAQPGPA</sequence>
<dbReference type="Pfam" id="PF12833">
    <property type="entry name" value="HTH_18"/>
    <property type="match status" value="1"/>
</dbReference>
<evidence type="ECO:0000313" key="6">
    <source>
        <dbReference type="Proteomes" id="UP000256913"/>
    </source>
</evidence>
<feature type="domain" description="HTH araC/xylS-type" evidence="4">
    <location>
        <begin position="152"/>
        <end position="258"/>
    </location>
</feature>
<dbReference type="InterPro" id="IPR018062">
    <property type="entry name" value="HTH_AraC-typ_CS"/>
</dbReference>
<dbReference type="PROSITE" id="PS01124">
    <property type="entry name" value="HTH_ARAC_FAMILY_2"/>
    <property type="match status" value="1"/>
</dbReference>
<keyword evidence="6" id="KW-1185">Reference proteome</keyword>
<dbReference type="PROSITE" id="PS00041">
    <property type="entry name" value="HTH_ARAC_FAMILY_1"/>
    <property type="match status" value="1"/>
</dbReference>
<keyword evidence="2" id="KW-0238">DNA-binding</keyword>
<evidence type="ECO:0000256" key="1">
    <source>
        <dbReference type="ARBA" id="ARBA00023015"/>
    </source>
</evidence>
<dbReference type="GO" id="GO:0043565">
    <property type="term" value="F:sequence-specific DNA binding"/>
    <property type="evidence" value="ECO:0007669"/>
    <property type="project" value="InterPro"/>
</dbReference>
<dbReference type="InterPro" id="IPR050204">
    <property type="entry name" value="AraC_XylS_family_regulators"/>
</dbReference>
<dbReference type="AlphaFoldDB" id="A0A3D9ZV26"/>